<proteinExistence type="predicted"/>
<dbReference type="Proteomes" id="UP000790833">
    <property type="component" value="Unassembled WGS sequence"/>
</dbReference>
<dbReference type="InterPro" id="IPR014756">
    <property type="entry name" value="Ig_E-set"/>
</dbReference>
<dbReference type="Gene3D" id="2.60.40.640">
    <property type="match status" value="1"/>
</dbReference>
<dbReference type="InterPro" id="IPR050357">
    <property type="entry name" value="Arrestin_domain-protein"/>
</dbReference>
<reference evidence="3" key="1">
    <citation type="submission" date="2021-03" db="EMBL/GenBank/DDBJ databases">
        <authorList>
            <person name="Palmer J.M."/>
        </authorList>
    </citation>
    <scope>NUCLEOTIDE SEQUENCE</scope>
    <source>
        <strain evidence="3">ARV_011</strain>
    </source>
</reference>
<feature type="compositionally biased region" description="Polar residues" evidence="1">
    <location>
        <begin position="981"/>
        <end position="991"/>
    </location>
</feature>
<feature type="compositionally biased region" description="Polar residues" evidence="1">
    <location>
        <begin position="770"/>
        <end position="791"/>
    </location>
</feature>
<dbReference type="OrthoDB" id="2238745at2759"/>
<dbReference type="SMART" id="SM01017">
    <property type="entry name" value="Arrestin_C"/>
    <property type="match status" value="1"/>
</dbReference>
<feature type="region of interest" description="Disordered" evidence="1">
    <location>
        <begin position="160"/>
        <end position="180"/>
    </location>
</feature>
<feature type="region of interest" description="Disordered" evidence="1">
    <location>
        <begin position="960"/>
        <end position="1000"/>
    </location>
</feature>
<comment type="caution">
    <text evidence="3">The sequence shown here is derived from an EMBL/GenBank/DDBJ whole genome shotgun (WGS) entry which is preliminary data.</text>
</comment>
<feature type="domain" description="Arrestin C-terminal-like" evidence="2">
    <location>
        <begin position="306"/>
        <end position="475"/>
    </location>
</feature>
<feature type="region of interest" description="Disordered" evidence="1">
    <location>
        <begin position="572"/>
        <end position="591"/>
    </location>
</feature>
<dbReference type="SUPFAM" id="SSF81296">
    <property type="entry name" value="E set domains"/>
    <property type="match status" value="1"/>
</dbReference>
<feature type="compositionally biased region" description="Basic and acidic residues" evidence="1">
    <location>
        <begin position="160"/>
        <end position="173"/>
    </location>
</feature>
<dbReference type="InterPro" id="IPR011021">
    <property type="entry name" value="Arrestin-like_N"/>
</dbReference>
<dbReference type="InterPro" id="IPR014752">
    <property type="entry name" value="Arrestin-like_C"/>
</dbReference>
<feature type="compositionally biased region" description="Polar residues" evidence="1">
    <location>
        <begin position="651"/>
        <end position="667"/>
    </location>
</feature>
<name>A0A9P8AJR0_9ASCO</name>
<evidence type="ECO:0000259" key="2">
    <source>
        <dbReference type="SMART" id="SM01017"/>
    </source>
</evidence>
<protein>
    <recommendedName>
        <fullName evidence="2">Arrestin C-terminal-like domain-containing protein</fullName>
    </recommendedName>
</protein>
<dbReference type="PANTHER" id="PTHR11188">
    <property type="entry name" value="ARRESTIN DOMAIN CONTAINING PROTEIN"/>
    <property type="match status" value="1"/>
</dbReference>
<dbReference type="GO" id="GO:0070086">
    <property type="term" value="P:ubiquitin-dependent endocytosis"/>
    <property type="evidence" value="ECO:0007669"/>
    <property type="project" value="TreeGrafter"/>
</dbReference>
<dbReference type="PANTHER" id="PTHR11188:SF174">
    <property type="entry name" value="ARRESTIN-RELATED TRAFFICKING ADAPTER 10-RELATED"/>
    <property type="match status" value="1"/>
</dbReference>
<dbReference type="GO" id="GO:0030674">
    <property type="term" value="F:protein-macromolecule adaptor activity"/>
    <property type="evidence" value="ECO:0007669"/>
    <property type="project" value="TreeGrafter"/>
</dbReference>
<feature type="region of interest" description="Disordered" evidence="1">
    <location>
        <begin position="632"/>
        <end position="872"/>
    </location>
</feature>
<evidence type="ECO:0000313" key="4">
    <source>
        <dbReference type="Proteomes" id="UP000790833"/>
    </source>
</evidence>
<dbReference type="InterPro" id="IPR011022">
    <property type="entry name" value="Arrestin_C-like"/>
</dbReference>
<dbReference type="RefSeq" id="XP_043050593.1">
    <property type="nucleotide sequence ID" value="XM_043194842.1"/>
</dbReference>
<evidence type="ECO:0000313" key="3">
    <source>
        <dbReference type="EMBL" id="KAG7195046.1"/>
    </source>
</evidence>
<dbReference type="GO" id="GO:0031625">
    <property type="term" value="F:ubiquitin protein ligase binding"/>
    <property type="evidence" value="ECO:0007669"/>
    <property type="project" value="TreeGrafter"/>
</dbReference>
<dbReference type="EMBL" id="JAHMUF010000005">
    <property type="protein sequence ID" value="KAG7195046.1"/>
    <property type="molecule type" value="Genomic_DNA"/>
</dbReference>
<accession>A0A9P8AJR0</accession>
<organism evidence="3 4">
    <name type="scientific">Scheffersomyces spartinae</name>
    <dbReference type="NCBI Taxonomy" id="45513"/>
    <lineage>
        <taxon>Eukaryota</taxon>
        <taxon>Fungi</taxon>
        <taxon>Dikarya</taxon>
        <taxon>Ascomycota</taxon>
        <taxon>Saccharomycotina</taxon>
        <taxon>Pichiomycetes</taxon>
        <taxon>Debaryomycetaceae</taxon>
        <taxon>Scheffersomyces</taxon>
    </lineage>
</organism>
<dbReference type="Pfam" id="PF02752">
    <property type="entry name" value="Arrestin_C"/>
    <property type="match status" value="1"/>
</dbReference>
<dbReference type="GO" id="GO:0005829">
    <property type="term" value="C:cytosol"/>
    <property type="evidence" value="ECO:0007669"/>
    <property type="project" value="TreeGrafter"/>
</dbReference>
<evidence type="ECO:0000256" key="1">
    <source>
        <dbReference type="SAM" id="MobiDB-lite"/>
    </source>
</evidence>
<keyword evidence="4" id="KW-1185">Reference proteome</keyword>
<sequence>MENLTSSPIFSPTQLVAFPEEINGSIHNLKINDNGGILAFLPQLPEKPTVQASTVEVYIIPTEKTLFVQGFDVNEYADRPPALLRGCLYIRVLKPTKIRSIELLFRGVQRTEWPEGIPPKRITTTENNEILNHTWPFYQPTGPPLPNNGADMFQELANHHDDSHGLDRGDGRRYSGSGLRPSMSSTSILSELSGGNFLTRALSPVGFVKRAASPSFGSYNDHESDPAIGTFVRGDYIYNFEHPLPPSVPESCKVAFGEVSYELLVNVQRPGAFKSNLQGRMSIDVVRTPSDMNQEEIEPIVISRDWEDQLKYEIVVGAKSIILDTYMPMAFRFIPLWGKVQLHRIRVYLTENLEYYCNNEKVHRIEPQRKFLLLEHKAAKGKSILTKSGGLVEENCDDDDEVLPRELEFQLYVPKDIGDKSKVPLHPDTSITNIQSHHWIKICLRLSKPDPDNSEKRKHYEILIDLPIRVLSPLAAHSNTILPAYDDFIPPIFDTVAAPISPLMSPGVTPIDATLLSQLSHTSLDQLAIERRSGGSTPISFTHIKNSATDEFRDPDMHLNANLYHPASLQNLSEMSSPQATPHPDTFVSPVSSPLIRPIHLLRRPSYSPPPFEADTQPPSIDEVEALPPAYEENELSLSPLRIDIGRGRPRSSTTDSLEVPSPSNNGGKKGMSVKDMLFRQFDNTSSKSRERTRSTENGGNGRNRSGSNSTLLSRKELASKVRHKTPTHENNNDNDLGVLQTQNGSSTATTSCRTSEEETTTTTTTGSTRNSLCSSINNSIGATSLGSSNSGRDRPAIKVTSPQGHSINEEPERSLYYPTPGSPLITPPEEDDLTDIPSAIVPPPKMRALSPIRGPQQQHRSPSRRSSGSSIISTATDIPVELTLPLLAMSTSSLGQPSAYNVNVAGMNHMNGSITSLGPLDNHRRLSALDDLQQPQDDKTTTHLSPFGRFNFLYGAAGSKNNNNRHIPPEADDSEDASTVGGSSMIVSNSDVEDGTESTNGTIKEATIGRGKSTCFGVIDRNAKHSNIVLGGG</sequence>
<dbReference type="GeneID" id="66117534"/>
<dbReference type="Pfam" id="PF00339">
    <property type="entry name" value="Arrestin_N"/>
    <property type="match status" value="1"/>
</dbReference>
<dbReference type="AlphaFoldDB" id="A0A9P8AJR0"/>
<gene>
    <name evidence="3" type="ORF">KQ657_004160</name>
</gene>
<feature type="compositionally biased region" description="Low complexity" evidence="1">
    <location>
        <begin position="854"/>
        <end position="872"/>
    </location>
</feature>